<dbReference type="EMBL" id="JAICBX010000002">
    <property type="protein sequence ID" value="MBW8637337.1"/>
    <property type="molecule type" value="Genomic_DNA"/>
</dbReference>
<comment type="caution">
    <text evidence="3">The sequence shown here is derived from an EMBL/GenBank/DDBJ whole genome shotgun (WGS) entry which is preliminary data.</text>
</comment>
<evidence type="ECO:0000259" key="2">
    <source>
        <dbReference type="Pfam" id="PF03061"/>
    </source>
</evidence>
<dbReference type="Gene3D" id="3.10.129.10">
    <property type="entry name" value="Hotdog Thioesterase"/>
    <property type="match status" value="1"/>
</dbReference>
<organism evidence="3 4">
    <name type="scientific">Flavimaribacter sediminis</name>
    <dbReference type="NCBI Taxonomy" id="2865987"/>
    <lineage>
        <taxon>Bacteria</taxon>
        <taxon>Pseudomonadati</taxon>
        <taxon>Pseudomonadota</taxon>
        <taxon>Alphaproteobacteria</taxon>
        <taxon>Hyphomicrobiales</taxon>
        <taxon>Rhizobiaceae</taxon>
        <taxon>Flavimaribacter</taxon>
    </lineage>
</organism>
<dbReference type="InterPro" id="IPR003736">
    <property type="entry name" value="PAAI_dom"/>
</dbReference>
<dbReference type="NCBIfam" id="TIGR00369">
    <property type="entry name" value="unchar_dom_1"/>
    <property type="match status" value="1"/>
</dbReference>
<gene>
    <name evidence="3" type="ORF">K1W69_09070</name>
</gene>
<evidence type="ECO:0000256" key="1">
    <source>
        <dbReference type="ARBA" id="ARBA00022801"/>
    </source>
</evidence>
<accession>A0AAE2ZPQ8</accession>
<evidence type="ECO:0000313" key="4">
    <source>
        <dbReference type="Proteomes" id="UP001196509"/>
    </source>
</evidence>
<sequence>MSISLAEANDVLQSVFCDWVKQMELRVTDINGDRVRFLMPAADQFMRFGETLSGQAAMAIADTAMTVTLANALGGFKPVGTVDVSVSFMRPIPAGDIVCEGSILRLGRTMGFCQAVLRAAGDERAAIQVTGTYAIPPAASAKNG</sequence>
<feature type="domain" description="Thioesterase" evidence="2">
    <location>
        <begin position="53"/>
        <end position="124"/>
    </location>
</feature>
<dbReference type="GO" id="GO:0016289">
    <property type="term" value="F:acyl-CoA hydrolase activity"/>
    <property type="evidence" value="ECO:0007669"/>
    <property type="project" value="UniProtKB-ARBA"/>
</dbReference>
<reference evidence="3" key="1">
    <citation type="submission" date="2021-08" db="EMBL/GenBank/DDBJ databases">
        <title>Hoeflea bacterium WL0058 sp. nov., isolated from the sediment.</title>
        <authorList>
            <person name="Wang L."/>
            <person name="Zhang D."/>
        </authorList>
    </citation>
    <scope>NUCLEOTIDE SEQUENCE</scope>
    <source>
        <strain evidence="3">WL0058</strain>
    </source>
</reference>
<keyword evidence="1" id="KW-0378">Hydrolase</keyword>
<dbReference type="SUPFAM" id="SSF54637">
    <property type="entry name" value="Thioesterase/thiol ester dehydrase-isomerase"/>
    <property type="match status" value="1"/>
</dbReference>
<name>A0AAE2ZPQ8_9HYPH</name>
<evidence type="ECO:0000313" key="3">
    <source>
        <dbReference type="EMBL" id="MBW8637337.1"/>
    </source>
</evidence>
<dbReference type="Proteomes" id="UP001196509">
    <property type="component" value="Unassembled WGS sequence"/>
</dbReference>
<keyword evidence="4" id="KW-1185">Reference proteome</keyword>
<dbReference type="InterPro" id="IPR006683">
    <property type="entry name" value="Thioestr_dom"/>
</dbReference>
<dbReference type="InterPro" id="IPR029069">
    <property type="entry name" value="HotDog_dom_sf"/>
</dbReference>
<dbReference type="AlphaFoldDB" id="A0AAE2ZPQ8"/>
<protein>
    <submittedName>
        <fullName evidence="3">PaaI family thioesterase</fullName>
    </submittedName>
</protein>
<dbReference type="Pfam" id="PF03061">
    <property type="entry name" value="4HBT"/>
    <property type="match status" value="1"/>
</dbReference>
<proteinExistence type="predicted"/>
<dbReference type="CDD" id="cd03443">
    <property type="entry name" value="PaaI_thioesterase"/>
    <property type="match status" value="1"/>
</dbReference>
<dbReference type="RefSeq" id="WP_220228048.1">
    <property type="nucleotide sequence ID" value="NZ_JAICBX010000002.1"/>
</dbReference>